<accession>A0NJV0</accession>
<dbReference type="HOGENOM" id="CLU_057851_0_0_9"/>
<dbReference type="PANTHER" id="PTHR20919:SF0">
    <property type="entry name" value="HOMOSERINE O-SUCCINYLTRANSFERASE"/>
    <property type="match status" value="1"/>
</dbReference>
<evidence type="ECO:0000313" key="7">
    <source>
        <dbReference type="Proteomes" id="UP000003346"/>
    </source>
</evidence>
<dbReference type="GO" id="GO:0005737">
    <property type="term" value="C:cytoplasm"/>
    <property type="evidence" value="ECO:0007669"/>
    <property type="project" value="UniProtKB-SubCell"/>
</dbReference>
<feature type="active site" evidence="4">
    <location>
        <position position="221"/>
    </location>
</feature>
<dbReference type="InterPro" id="IPR033752">
    <property type="entry name" value="MetA_family"/>
</dbReference>
<dbReference type="AlphaFoldDB" id="A0NJV0"/>
<evidence type="ECO:0000256" key="2">
    <source>
        <dbReference type="ARBA" id="ARBA00022679"/>
    </source>
</evidence>
<dbReference type="EC" id="2.3.1.31" evidence="4"/>
<organism evidence="6 7">
    <name type="scientific">Oenococcus oeni ATCC BAA-1163</name>
    <dbReference type="NCBI Taxonomy" id="379360"/>
    <lineage>
        <taxon>Bacteria</taxon>
        <taxon>Bacillati</taxon>
        <taxon>Bacillota</taxon>
        <taxon>Bacilli</taxon>
        <taxon>Lactobacillales</taxon>
        <taxon>Lactobacillaceae</taxon>
        <taxon>Oenococcus</taxon>
    </lineage>
</organism>
<proteinExistence type="inferred from homology"/>
<comment type="function">
    <text evidence="4">Transfers an acetyl group from acetyl-CoA to L-homoserine, forming acetyl-L-homoserine.</text>
</comment>
<dbReference type="Proteomes" id="UP000003346">
    <property type="component" value="Unassembled WGS sequence"/>
</dbReference>
<feature type="active site" description="Acyl-thioester intermediate" evidence="4 5">
    <location>
        <position position="136"/>
    </location>
</feature>
<comment type="catalytic activity">
    <reaction evidence="4">
        <text>L-homoserine + acetyl-CoA = O-acetyl-L-homoserine + CoA</text>
        <dbReference type="Rhea" id="RHEA:13701"/>
        <dbReference type="ChEBI" id="CHEBI:57287"/>
        <dbReference type="ChEBI" id="CHEBI:57288"/>
        <dbReference type="ChEBI" id="CHEBI:57476"/>
        <dbReference type="ChEBI" id="CHEBI:57716"/>
        <dbReference type="EC" id="2.3.1.31"/>
    </reaction>
</comment>
<dbReference type="UniPathway" id="UPA00051">
    <property type="reaction ID" value="UER00074"/>
</dbReference>
<feature type="active site" description="Proton acceptor" evidence="4">
    <location>
        <position position="219"/>
    </location>
</feature>
<keyword evidence="1 4" id="KW-0028">Amino-acid biosynthesis</keyword>
<dbReference type="PANTHER" id="PTHR20919">
    <property type="entry name" value="HOMOSERINE O-SUCCINYLTRANSFERASE"/>
    <property type="match status" value="1"/>
</dbReference>
<dbReference type="GO" id="GO:0004414">
    <property type="term" value="F:homoserine O-acetyltransferase activity"/>
    <property type="evidence" value="ECO:0007669"/>
    <property type="project" value="UniProtKB-EC"/>
</dbReference>
<dbReference type="HAMAP" id="MF_00295">
    <property type="entry name" value="MetA_acyltransf"/>
    <property type="match status" value="1"/>
</dbReference>
<dbReference type="CDD" id="cd03131">
    <property type="entry name" value="GATase1_HTS"/>
    <property type="match status" value="1"/>
</dbReference>
<gene>
    <name evidence="6" type="primary">metA</name>
    <name evidence="4" type="synonym">metAA</name>
    <name evidence="6" type="ORF">OENOO_60030</name>
</gene>
<evidence type="ECO:0000256" key="1">
    <source>
        <dbReference type="ARBA" id="ARBA00022605"/>
    </source>
</evidence>
<reference evidence="6 7" key="1">
    <citation type="submission" date="2006-11" db="EMBL/GenBank/DDBJ databases">
        <authorList>
            <consortium name="Laboratoire de Microbiologie (Universite Bourgogne)"/>
            <consortium name="GENOME Express"/>
            <consortium name="UMR Oenologie Ampelologie (Universite Bordeaux 2)"/>
            <person name="Guzzo J."/>
        </authorList>
    </citation>
    <scope>NUCLEOTIDE SEQUENCE [LARGE SCALE GENOMIC DNA]</scope>
    <source>
        <strain evidence="6 7">ATCC BAA-1163</strain>
    </source>
</reference>
<evidence type="ECO:0000256" key="5">
    <source>
        <dbReference type="PIRSR" id="PIRSR000450-1"/>
    </source>
</evidence>
<dbReference type="Gene3D" id="3.40.50.880">
    <property type="match status" value="1"/>
</dbReference>
<dbReference type="GO" id="GO:0009086">
    <property type="term" value="P:methionine biosynthetic process"/>
    <property type="evidence" value="ECO:0007669"/>
    <property type="project" value="UniProtKB-UniRule"/>
</dbReference>
<protein>
    <recommendedName>
        <fullName evidence="4">Homoserine O-acetyltransferase</fullName>
        <shortName evidence="4">HAT</shortName>
        <ecNumber evidence="4">2.3.1.31</ecNumber>
    </recommendedName>
    <alternativeName>
        <fullName evidence="4">Homoserine transacetylase</fullName>
        <shortName evidence="4">HTA</shortName>
    </alternativeName>
</protein>
<dbReference type="EMBL" id="AAUV01000055">
    <property type="protein sequence ID" value="EAV39218.1"/>
    <property type="molecule type" value="Genomic_DNA"/>
</dbReference>
<keyword evidence="3 4" id="KW-0012">Acyltransferase</keyword>
<sequence>MMILIKHWRIKMMVGVRSGFLKTDHIASEAKEILILNLMPDRRHVEKNFFDLFNSTKRKLNLTFIVPATHKIKHDSLAVRQVYKTFADIKDNYYDALLVTGAPLEFIDFSQIDYFPEFLEILKWRKKHVTFSTFECWSAMALSRIEYHLDYSLERKKVSGIYETPVYSLLKGTKTIQVPQSRYFKINGLAKSWQVITNDKDGSLISFDRTNRTFIITGHPEYDRETLANEYTRDLKRGLSIDEPRNYFDKNKIPQKTWSRNSTLLYSTWLDLAENCKLRQF</sequence>
<dbReference type="InterPro" id="IPR029062">
    <property type="entry name" value="Class_I_gatase-like"/>
</dbReference>
<comment type="subcellular location">
    <subcellularLocation>
        <location evidence="4">Cytoplasm</location>
    </subcellularLocation>
</comment>
<comment type="caution">
    <text evidence="4">Lacks conserved residue(s) required for the propagation of feature annotation.</text>
</comment>
<feature type="binding site" evidence="4">
    <location>
        <position position="181"/>
    </location>
    <ligand>
        <name>substrate</name>
    </ligand>
</feature>
<evidence type="ECO:0000256" key="3">
    <source>
        <dbReference type="ARBA" id="ARBA00023315"/>
    </source>
</evidence>
<evidence type="ECO:0000256" key="4">
    <source>
        <dbReference type="HAMAP-Rule" id="MF_00295"/>
    </source>
</evidence>
<feature type="site" description="Important for substrate specificity" evidence="4">
    <location>
        <position position="181"/>
    </location>
</feature>
<keyword evidence="4" id="KW-0963">Cytoplasm</keyword>
<keyword evidence="2 4" id="KW-0808">Transferase</keyword>
<dbReference type="Pfam" id="PF04204">
    <property type="entry name" value="HTS"/>
    <property type="match status" value="1"/>
</dbReference>
<feature type="binding site" evidence="4">
    <location>
        <position position="157"/>
    </location>
    <ligand>
        <name>substrate</name>
    </ligand>
</feature>
<dbReference type="SUPFAM" id="SSF52317">
    <property type="entry name" value="Class I glutamine amidotransferase-like"/>
    <property type="match status" value="1"/>
</dbReference>
<dbReference type="GO" id="GO:0008899">
    <property type="term" value="F:homoserine O-succinyltransferase activity"/>
    <property type="evidence" value="ECO:0007669"/>
    <property type="project" value="UniProtKB-UniRule"/>
</dbReference>
<comment type="similarity">
    <text evidence="4">Belongs to the MetA family.</text>
</comment>
<keyword evidence="4" id="KW-0486">Methionine biosynthesis</keyword>
<feature type="binding site" evidence="4">
    <location>
        <position position="233"/>
    </location>
    <ligand>
        <name>substrate</name>
    </ligand>
</feature>
<name>A0NJV0_OENOE</name>
<feature type="site" description="Important for acyl-CoA specificity" evidence="4">
    <location>
        <position position="105"/>
    </location>
</feature>
<comment type="pathway">
    <text evidence="4">Amino-acid biosynthesis; L-methionine biosynthesis via de novo pathway; O-acetyl-L-homoserine from L-homoserine: step 1/1.</text>
</comment>
<comment type="caution">
    <text evidence="6">The sequence shown here is derived from an EMBL/GenBank/DDBJ whole genome shotgun (WGS) entry which is preliminary data.</text>
</comment>
<evidence type="ECO:0000313" key="6">
    <source>
        <dbReference type="EMBL" id="EAV39218.1"/>
    </source>
</evidence>
<dbReference type="PIRSF" id="PIRSF000450">
    <property type="entry name" value="H_ser_succinyltr"/>
    <property type="match status" value="1"/>
</dbReference>